<dbReference type="EMBL" id="JAOVZB010000001">
    <property type="protein sequence ID" value="MCV2401354.1"/>
    <property type="molecule type" value="Genomic_DNA"/>
</dbReference>
<comment type="caution">
    <text evidence="2">The sequence shown here is derived from an EMBL/GenBank/DDBJ whole genome shotgun (WGS) entry which is preliminary data.</text>
</comment>
<protein>
    <submittedName>
        <fullName evidence="2">YheU family protein</fullName>
    </submittedName>
</protein>
<keyword evidence="3" id="KW-1185">Reference proteome</keyword>
<evidence type="ECO:0000313" key="3">
    <source>
        <dbReference type="Proteomes" id="UP001209713"/>
    </source>
</evidence>
<dbReference type="Pfam" id="PF06794">
    <property type="entry name" value="UPF0270"/>
    <property type="match status" value="1"/>
</dbReference>
<comment type="similarity">
    <text evidence="1">Belongs to the UPF0270 family.</text>
</comment>
<accession>A0ABT2YNR9</accession>
<dbReference type="InterPro" id="IPR036685">
    <property type="entry name" value="YehU-like_sf"/>
</dbReference>
<evidence type="ECO:0000256" key="1">
    <source>
        <dbReference type="ARBA" id="ARBA00006450"/>
    </source>
</evidence>
<dbReference type="Gene3D" id="1.10.10.610">
    <property type="entry name" value="YehU-like"/>
    <property type="match status" value="1"/>
</dbReference>
<dbReference type="InterPro" id="IPR010648">
    <property type="entry name" value="UPF0270"/>
</dbReference>
<name>A0ABT2YNR9_9GAMM</name>
<reference evidence="2 3" key="1">
    <citation type="submission" date="2022-10" db="EMBL/GenBank/DDBJ databases">
        <title>Marinomonas transparenta sp. nov. and Marinomonas sargassi sp. nov., isolated from marine alga (Sargassum natans (L.) Gaillon).</title>
        <authorList>
            <person name="Wang Y."/>
        </authorList>
    </citation>
    <scope>NUCLEOTIDE SEQUENCE [LARGE SCALE GENOMIC DNA]</scope>
    <source>
        <strain evidence="2 3">C2222</strain>
    </source>
</reference>
<dbReference type="SUPFAM" id="SSF118001">
    <property type="entry name" value="YehU-like"/>
    <property type="match status" value="1"/>
</dbReference>
<proteinExistence type="inferred from homology"/>
<dbReference type="Proteomes" id="UP001209713">
    <property type="component" value="Unassembled WGS sequence"/>
</dbReference>
<organism evidence="2 3">
    <name type="scientific">Marinomonas sargassi</name>
    <dbReference type="NCBI Taxonomy" id="2984494"/>
    <lineage>
        <taxon>Bacteria</taxon>
        <taxon>Pseudomonadati</taxon>
        <taxon>Pseudomonadota</taxon>
        <taxon>Gammaproteobacteria</taxon>
        <taxon>Oceanospirillales</taxon>
        <taxon>Oceanospirillaceae</taxon>
        <taxon>Marinomonas</taxon>
    </lineage>
</organism>
<evidence type="ECO:0000313" key="2">
    <source>
        <dbReference type="EMBL" id="MCV2401354.1"/>
    </source>
</evidence>
<gene>
    <name evidence="2" type="ORF">OFY17_00530</name>
</gene>
<dbReference type="RefSeq" id="WP_263528734.1">
    <property type="nucleotide sequence ID" value="NZ_JAOVZB010000001.1"/>
</dbReference>
<sequence length="78" mass="8835">MDTLIPHDSLSPDVLERILDDLVTRDGTDYGNYDLSIEQKRIQALRSLESGEAVLLFDTESETIKMIPKSALANYDFM</sequence>